<dbReference type="InterPro" id="IPR003439">
    <property type="entry name" value="ABC_transporter-like_ATP-bd"/>
</dbReference>
<dbReference type="InterPro" id="IPR003661">
    <property type="entry name" value="HisK_dim/P_dom"/>
</dbReference>
<keyword evidence="8" id="KW-0902">Two-component regulatory system</keyword>
<evidence type="ECO:0000256" key="7">
    <source>
        <dbReference type="ARBA" id="ARBA00022840"/>
    </source>
</evidence>
<dbReference type="SUPFAM" id="SSF55874">
    <property type="entry name" value="ATPase domain of HSP90 chaperone/DNA topoisomerase II/histidine kinase"/>
    <property type="match status" value="1"/>
</dbReference>
<dbReference type="SMART" id="SM00388">
    <property type="entry name" value="HisKA"/>
    <property type="match status" value="1"/>
</dbReference>
<dbReference type="Pfam" id="PF02518">
    <property type="entry name" value="HATPase_c"/>
    <property type="match status" value="1"/>
</dbReference>
<dbReference type="Proteomes" id="UP000230821">
    <property type="component" value="Unassembled WGS sequence"/>
</dbReference>
<dbReference type="InterPro" id="IPR013656">
    <property type="entry name" value="PAS_4"/>
</dbReference>
<reference evidence="11 12" key="1">
    <citation type="submission" date="2017-10" db="EMBL/GenBank/DDBJ databases">
        <title>Novel microbial diversity and functional potential in the marine mammal oral microbiome.</title>
        <authorList>
            <person name="Dudek N.K."/>
            <person name="Sun C.L."/>
            <person name="Burstein D."/>
            <person name="Kantor R.S."/>
            <person name="Aliaga Goltsman D.S."/>
            <person name="Bik E.M."/>
            <person name="Thomas B.C."/>
            <person name="Banfield J.F."/>
            <person name="Relman D.A."/>
        </authorList>
    </citation>
    <scope>NUCLEOTIDE SEQUENCE [LARGE SCALE GENOMIC DNA]</scope>
    <source>
        <strain evidence="11">DOLJORAL78_47_16</strain>
    </source>
</reference>
<dbReference type="InterPro" id="IPR003594">
    <property type="entry name" value="HATPase_dom"/>
</dbReference>
<dbReference type="InterPro" id="IPR005467">
    <property type="entry name" value="His_kinase_dom"/>
</dbReference>
<dbReference type="GO" id="GO:0000155">
    <property type="term" value="F:phosphorelay sensor kinase activity"/>
    <property type="evidence" value="ECO:0007669"/>
    <property type="project" value="InterPro"/>
</dbReference>
<dbReference type="SMART" id="SM00091">
    <property type="entry name" value="PAS"/>
    <property type="match status" value="1"/>
</dbReference>
<dbReference type="SUPFAM" id="SSF52540">
    <property type="entry name" value="P-loop containing nucleoside triphosphate hydrolases"/>
    <property type="match status" value="1"/>
</dbReference>
<gene>
    <name evidence="11" type="ORF">CSA56_13890</name>
</gene>
<dbReference type="PANTHER" id="PTHR43065:SF10">
    <property type="entry name" value="PEROXIDE STRESS-ACTIVATED HISTIDINE KINASE MAK3"/>
    <property type="match status" value="1"/>
</dbReference>
<dbReference type="InterPro" id="IPR004358">
    <property type="entry name" value="Sig_transdc_His_kin-like_C"/>
</dbReference>
<evidence type="ECO:0000313" key="11">
    <source>
        <dbReference type="EMBL" id="PIE32883.1"/>
    </source>
</evidence>
<evidence type="ECO:0000259" key="9">
    <source>
        <dbReference type="PROSITE" id="PS50109"/>
    </source>
</evidence>
<dbReference type="Pfam" id="PF00512">
    <property type="entry name" value="HisKA"/>
    <property type="match status" value="1"/>
</dbReference>
<feature type="domain" description="Histidine kinase" evidence="9">
    <location>
        <begin position="401"/>
        <end position="613"/>
    </location>
</feature>
<evidence type="ECO:0000256" key="5">
    <source>
        <dbReference type="ARBA" id="ARBA00022741"/>
    </source>
</evidence>
<comment type="caution">
    <text evidence="11">The sequence shown here is derived from an EMBL/GenBank/DDBJ whole genome shotgun (WGS) entry which is preliminary data.</text>
</comment>
<dbReference type="PROSITE" id="PS50109">
    <property type="entry name" value="HIS_KIN"/>
    <property type="match status" value="1"/>
</dbReference>
<evidence type="ECO:0000256" key="6">
    <source>
        <dbReference type="ARBA" id="ARBA00022777"/>
    </source>
</evidence>
<dbReference type="GO" id="GO:0016887">
    <property type="term" value="F:ATP hydrolysis activity"/>
    <property type="evidence" value="ECO:0007669"/>
    <property type="project" value="InterPro"/>
</dbReference>
<dbReference type="AlphaFoldDB" id="A0A2G6KB47"/>
<dbReference type="SMART" id="SM00387">
    <property type="entry name" value="HATPase_c"/>
    <property type="match status" value="1"/>
</dbReference>
<dbReference type="PROSITE" id="PS50893">
    <property type="entry name" value="ABC_TRANSPORTER_2"/>
    <property type="match status" value="1"/>
</dbReference>
<dbReference type="Pfam" id="PF00005">
    <property type="entry name" value="ABC_tran"/>
    <property type="match status" value="1"/>
</dbReference>
<sequence>MDSPKQHNLQELLRLTNICLHYGQVEALKHIHLRIGFSESHAIVGEHGAGKSSIGLLMSGILQPQRGTITFEGRWYTQFSASEAIKLGICMIYQQVRLYEEFTVAENLFLSNTRINKTIWSRKRHFLDAAAELLVRYNFDIDPSTPLKNLNLSDQTVIEILRHLTPQPKLLILDEALERLSAPALCKILAILQNLKASGTSIVVITHRIDDIYTFADRVSIIKNGEVLLTDDVKNIDKINLVKMAYTQLSTDRNIADLNKEFYQLLKYNEAILQHLPVNLLVVDNHFRVKMVNDHCKLHFGLTGQTYRNMPLERFFFGPNSNVLKLLREAFSSRDGKTFYQVSLIIDDLHTVNNIRTFPIYDGSFLIGHIISIEDMTEYDQLQKQVMVSEKLASVGLLAAGVAHEINNPLGIIANHLSYIKYSFNDQALHEAVDNVQEELSSISHIVSNLHSFSENKQAVNEEFEVNALIHNILTLMKHSARHKHITIHFEPSTENVLIVANKNEIKQVILNLFKNSFEAMFSGGEIFLNTTILTEHDAEYAQIRFRDTGPGICDEHLSSIFLPFYSTKKGQDSNLGLGLSVSYGIIKKYHGTIRVENIESGCQFIITLPKTG</sequence>
<dbReference type="Gene3D" id="3.30.450.20">
    <property type="entry name" value="PAS domain"/>
    <property type="match status" value="1"/>
</dbReference>
<keyword evidence="5" id="KW-0547">Nucleotide-binding</keyword>
<dbReference type="Pfam" id="PF08448">
    <property type="entry name" value="PAS_4"/>
    <property type="match status" value="1"/>
</dbReference>
<proteinExistence type="predicted"/>
<accession>A0A2G6KB47</accession>
<evidence type="ECO:0000256" key="1">
    <source>
        <dbReference type="ARBA" id="ARBA00000085"/>
    </source>
</evidence>
<dbReference type="PANTHER" id="PTHR43065">
    <property type="entry name" value="SENSOR HISTIDINE KINASE"/>
    <property type="match status" value="1"/>
</dbReference>
<dbReference type="Gene3D" id="3.40.50.300">
    <property type="entry name" value="P-loop containing nucleotide triphosphate hydrolases"/>
    <property type="match status" value="1"/>
</dbReference>
<dbReference type="SUPFAM" id="SSF47384">
    <property type="entry name" value="Homodimeric domain of signal transducing histidine kinase"/>
    <property type="match status" value="1"/>
</dbReference>
<dbReference type="InterPro" id="IPR036097">
    <property type="entry name" value="HisK_dim/P_sf"/>
</dbReference>
<name>A0A2G6KB47_9BACT</name>
<dbReference type="InterPro" id="IPR036890">
    <property type="entry name" value="HATPase_C_sf"/>
</dbReference>
<evidence type="ECO:0000256" key="3">
    <source>
        <dbReference type="ARBA" id="ARBA00022553"/>
    </source>
</evidence>
<organism evidence="11 12">
    <name type="scientific">candidate division KSB3 bacterium</name>
    <dbReference type="NCBI Taxonomy" id="2044937"/>
    <lineage>
        <taxon>Bacteria</taxon>
        <taxon>candidate division KSB3</taxon>
    </lineage>
</organism>
<keyword evidence="3" id="KW-0597">Phosphoprotein</keyword>
<evidence type="ECO:0000256" key="8">
    <source>
        <dbReference type="ARBA" id="ARBA00023012"/>
    </source>
</evidence>
<dbReference type="Gene3D" id="3.30.565.10">
    <property type="entry name" value="Histidine kinase-like ATPase, C-terminal domain"/>
    <property type="match status" value="1"/>
</dbReference>
<evidence type="ECO:0000256" key="4">
    <source>
        <dbReference type="ARBA" id="ARBA00022679"/>
    </source>
</evidence>
<dbReference type="PRINTS" id="PR00344">
    <property type="entry name" value="BCTRLSENSOR"/>
</dbReference>
<evidence type="ECO:0000313" key="12">
    <source>
        <dbReference type="Proteomes" id="UP000230821"/>
    </source>
</evidence>
<keyword evidence="4" id="KW-0808">Transferase</keyword>
<dbReference type="InterPro" id="IPR027417">
    <property type="entry name" value="P-loop_NTPase"/>
</dbReference>
<protein>
    <recommendedName>
        <fullName evidence="2">histidine kinase</fullName>
        <ecNumber evidence="2">2.7.13.3</ecNumber>
    </recommendedName>
</protein>
<dbReference type="GO" id="GO:0005524">
    <property type="term" value="F:ATP binding"/>
    <property type="evidence" value="ECO:0007669"/>
    <property type="project" value="UniProtKB-KW"/>
</dbReference>
<dbReference type="CDD" id="cd00082">
    <property type="entry name" value="HisKA"/>
    <property type="match status" value="1"/>
</dbReference>
<feature type="domain" description="ABC transporter" evidence="10">
    <location>
        <begin position="13"/>
        <end position="249"/>
    </location>
</feature>
<dbReference type="EC" id="2.7.13.3" evidence="2"/>
<keyword evidence="7" id="KW-0067">ATP-binding</keyword>
<dbReference type="Gene3D" id="1.10.287.130">
    <property type="match status" value="1"/>
</dbReference>
<evidence type="ECO:0000259" key="10">
    <source>
        <dbReference type="PROSITE" id="PS50893"/>
    </source>
</evidence>
<dbReference type="EMBL" id="PDSK01000106">
    <property type="protein sequence ID" value="PIE32883.1"/>
    <property type="molecule type" value="Genomic_DNA"/>
</dbReference>
<dbReference type="InterPro" id="IPR000014">
    <property type="entry name" value="PAS"/>
</dbReference>
<comment type="catalytic activity">
    <reaction evidence="1">
        <text>ATP + protein L-histidine = ADP + protein N-phospho-L-histidine.</text>
        <dbReference type="EC" id="2.7.13.3"/>
    </reaction>
</comment>
<keyword evidence="6 11" id="KW-0418">Kinase</keyword>
<evidence type="ECO:0000256" key="2">
    <source>
        <dbReference type="ARBA" id="ARBA00012438"/>
    </source>
</evidence>